<dbReference type="Proteomes" id="UP001500683">
    <property type="component" value="Unassembled WGS sequence"/>
</dbReference>
<keyword evidence="2" id="KW-1185">Reference proteome</keyword>
<evidence type="ECO:0008006" key="3">
    <source>
        <dbReference type="Google" id="ProtNLM"/>
    </source>
</evidence>
<evidence type="ECO:0000313" key="2">
    <source>
        <dbReference type="Proteomes" id="UP001500683"/>
    </source>
</evidence>
<evidence type="ECO:0000313" key="1">
    <source>
        <dbReference type="EMBL" id="GAA4099535.1"/>
    </source>
</evidence>
<accession>A0ABP7WXV3</accession>
<dbReference type="Gene3D" id="3.40.50.150">
    <property type="entry name" value="Vaccinia Virus protein VP39"/>
    <property type="match status" value="1"/>
</dbReference>
<dbReference type="RefSeq" id="WP_344957226.1">
    <property type="nucleotide sequence ID" value="NZ_BAAAZG010000059.1"/>
</dbReference>
<proteinExistence type="predicted"/>
<name>A0ABP7WXV3_9ACTN</name>
<sequence length="292" mass="32883">MTDYVATIAMHQETWGTFLEPDPSLADVEDLHEALGIPIYSGHHAPLKAFAGHNTIFDRITTRIESSQVAYEDQCSANHYFDIFSRVERTHLELTRLVDVGVFMGGSSSVLAGCVEPMGLELDLVDVNHAYLQFTRERLRRLFPNAMSRVRMFHGDLPTYVSTVLTSEPQTRAFVHHDGAHDFNQVVKDLSSLYFVRDRVHGLAIQDTHLRGSIEHNNFVDAAVYAMFGVGVHYEPLGANFPAGDPVTHPNQWNGNYFLAGQSEGMYIPFADLEWKYPHPSMDLETFLPTKA</sequence>
<dbReference type="InterPro" id="IPR029063">
    <property type="entry name" value="SAM-dependent_MTases_sf"/>
</dbReference>
<organism evidence="1 2">
    <name type="scientific">Actinomadura miaoliensis</name>
    <dbReference type="NCBI Taxonomy" id="430685"/>
    <lineage>
        <taxon>Bacteria</taxon>
        <taxon>Bacillati</taxon>
        <taxon>Actinomycetota</taxon>
        <taxon>Actinomycetes</taxon>
        <taxon>Streptosporangiales</taxon>
        <taxon>Thermomonosporaceae</taxon>
        <taxon>Actinomadura</taxon>
    </lineage>
</organism>
<dbReference type="SUPFAM" id="SSF53335">
    <property type="entry name" value="S-adenosyl-L-methionine-dependent methyltransferases"/>
    <property type="match status" value="1"/>
</dbReference>
<dbReference type="Pfam" id="PF13578">
    <property type="entry name" value="Methyltransf_24"/>
    <property type="match status" value="1"/>
</dbReference>
<dbReference type="EMBL" id="BAAAZG010000059">
    <property type="protein sequence ID" value="GAA4099535.1"/>
    <property type="molecule type" value="Genomic_DNA"/>
</dbReference>
<reference evidence="2" key="1">
    <citation type="journal article" date="2019" name="Int. J. Syst. Evol. Microbiol.">
        <title>The Global Catalogue of Microorganisms (GCM) 10K type strain sequencing project: providing services to taxonomists for standard genome sequencing and annotation.</title>
        <authorList>
            <consortium name="The Broad Institute Genomics Platform"/>
            <consortium name="The Broad Institute Genome Sequencing Center for Infectious Disease"/>
            <person name="Wu L."/>
            <person name="Ma J."/>
        </authorList>
    </citation>
    <scope>NUCLEOTIDE SEQUENCE [LARGE SCALE GENOMIC DNA]</scope>
    <source>
        <strain evidence="2">JCM 16702</strain>
    </source>
</reference>
<gene>
    <name evidence="1" type="ORF">GCM10022214_75680</name>
</gene>
<comment type="caution">
    <text evidence="1">The sequence shown here is derived from an EMBL/GenBank/DDBJ whole genome shotgun (WGS) entry which is preliminary data.</text>
</comment>
<protein>
    <recommendedName>
        <fullName evidence="3">Class I SAM-dependent methyltransferase</fullName>
    </recommendedName>
</protein>